<protein>
    <recommendedName>
        <fullName evidence="4">Ras modification protein ERF4</fullName>
    </recommendedName>
</protein>
<evidence type="ECO:0000259" key="8">
    <source>
        <dbReference type="Pfam" id="PF10256"/>
    </source>
</evidence>
<feature type="domain" description="Golgin subfamily A member 7/ERF4" evidence="8">
    <location>
        <begin position="174"/>
        <end position="286"/>
    </location>
</feature>
<evidence type="ECO:0000256" key="4">
    <source>
        <dbReference type="ARBA" id="ARBA00018463"/>
    </source>
</evidence>
<dbReference type="GO" id="GO:0006612">
    <property type="term" value="P:protein targeting to membrane"/>
    <property type="evidence" value="ECO:0007669"/>
    <property type="project" value="TreeGrafter"/>
</dbReference>
<comment type="subcellular location">
    <subcellularLocation>
        <location evidence="1">Endoplasmic reticulum membrane</location>
        <topology evidence="1">Peripheral membrane protein</topology>
    </subcellularLocation>
</comment>
<comment type="caution">
    <text evidence="9">The sequence shown here is derived from an EMBL/GenBank/DDBJ whole genome shotgun (WGS) entry which is preliminary data.</text>
</comment>
<dbReference type="Proteomes" id="UP001222932">
    <property type="component" value="Unassembled WGS sequence"/>
</dbReference>
<feature type="region of interest" description="Disordered" evidence="7">
    <location>
        <begin position="1"/>
        <end position="105"/>
    </location>
</feature>
<evidence type="ECO:0000313" key="9">
    <source>
        <dbReference type="EMBL" id="GMK59425.1"/>
    </source>
</evidence>
<gene>
    <name evidence="9" type="ORF">CspeluHIS016_0800310</name>
</gene>
<keyword evidence="6" id="KW-0472">Membrane</keyword>
<feature type="compositionally biased region" description="Low complexity" evidence="7">
    <location>
        <begin position="16"/>
        <end position="26"/>
    </location>
</feature>
<feature type="compositionally biased region" description="Polar residues" evidence="7">
    <location>
        <begin position="143"/>
        <end position="158"/>
    </location>
</feature>
<comment type="similarity">
    <text evidence="2">Belongs to the ERF4 family.</text>
</comment>
<sequence>MTSPPASHPFMRQRIGSTPSPSGSPTDAPTFASLGPTPTTTRAASRAGEATPGSDVRSERSSMSPLPPPRPGTITRSPRLGASNPEPEPEMNDNTMTTSQRRSWGKRLTVEAEAEAEVPRKLSRWEEKVQGDLAGWRGGHGTPRSSVPQPGQPNSTYYGQPPTGIIGRDLPKEIVRVDREWSLGDICQFSTAFPLELETRLDATTYTKFIESINVPLGEAYSLSGAIVDNTIAVLTWWTSLLWRTSHFETELRRAEDLIEEANEKTFNRVGLNILSPRSVALQYLEIEYY</sequence>
<evidence type="ECO:0000256" key="3">
    <source>
        <dbReference type="ARBA" id="ARBA00011396"/>
    </source>
</evidence>
<dbReference type="InterPro" id="IPR019383">
    <property type="entry name" value="Golgin_A_7/ERF4"/>
</dbReference>
<dbReference type="InterPro" id="IPR051371">
    <property type="entry name" value="Ras_palmitoyltransferase"/>
</dbReference>
<feature type="compositionally biased region" description="Polar residues" evidence="7">
    <location>
        <begin position="92"/>
        <end position="102"/>
    </location>
</feature>
<dbReference type="PANTHER" id="PTHR13254">
    <property type="entry name" value="GOLGI AUTOANTIGEN, GOLGIN SUBFAMILY A, 7"/>
    <property type="match status" value="1"/>
</dbReference>
<name>A0AAD3TZN4_9TREE</name>
<evidence type="ECO:0000256" key="7">
    <source>
        <dbReference type="SAM" id="MobiDB-lite"/>
    </source>
</evidence>
<keyword evidence="5" id="KW-0256">Endoplasmic reticulum</keyword>
<comment type="subunit">
    <text evidence="3">Interacts with ERF2.</text>
</comment>
<evidence type="ECO:0000256" key="5">
    <source>
        <dbReference type="ARBA" id="ARBA00022824"/>
    </source>
</evidence>
<dbReference type="GO" id="GO:0005789">
    <property type="term" value="C:endoplasmic reticulum membrane"/>
    <property type="evidence" value="ECO:0007669"/>
    <property type="project" value="UniProtKB-SubCell"/>
</dbReference>
<feature type="region of interest" description="Disordered" evidence="7">
    <location>
        <begin position="133"/>
        <end position="165"/>
    </location>
</feature>
<evidence type="ECO:0000256" key="2">
    <source>
        <dbReference type="ARBA" id="ARBA00007732"/>
    </source>
</evidence>
<evidence type="ECO:0000313" key="10">
    <source>
        <dbReference type="Proteomes" id="UP001222932"/>
    </source>
</evidence>
<reference evidence="9" key="1">
    <citation type="journal article" date="2023" name="BMC Genomics">
        <title>Chromosome-level genome assemblies of Cutaneotrichosporon spp. (Trichosporonales, Basidiomycota) reveal imbalanced evolution between nucleotide sequences and chromosome synteny.</title>
        <authorList>
            <person name="Kobayashi Y."/>
            <person name="Kayamori A."/>
            <person name="Aoki K."/>
            <person name="Shiwa Y."/>
            <person name="Matsutani M."/>
            <person name="Fujita N."/>
            <person name="Sugita T."/>
            <person name="Iwasaki W."/>
            <person name="Tanaka N."/>
            <person name="Takashima M."/>
        </authorList>
    </citation>
    <scope>NUCLEOTIDE SEQUENCE</scope>
    <source>
        <strain evidence="9">HIS016</strain>
    </source>
</reference>
<keyword evidence="10" id="KW-1185">Reference proteome</keyword>
<dbReference type="PANTHER" id="PTHR13254:SF0">
    <property type="entry name" value="GOLGIN SUBFAMILY A MEMBER 7_ERF4 DOMAIN-CONTAINING PROTEIN"/>
    <property type="match status" value="1"/>
</dbReference>
<accession>A0AAD3TZN4</accession>
<dbReference type="AlphaFoldDB" id="A0AAD3TZN4"/>
<dbReference type="EMBL" id="BTCM01000008">
    <property type="protein sequence ID" value="GMK59425.1"/>
    <property type="molecule type" value="Genomic_DNA"/>
</dbReference>
<evidence type="ECO:0000256" key="6">
    <source>
        <dbReference type="ARBA" id="ARBA00023136"/>
    </source>
</evidence>
<dbReference type="GO" id="GO:0031211">
    <property type="term" value="C:endoplasmic reticulum palmitoyltransferase complex"/>
    <property type="evidence" value="ECO:0007669"/>
    <property type="project" value="TreeGrafter"/>
</dbReference>
<dbReference type="Pfam" id="PF10256">
    <property type="entry name" value="Erf4"/>
    <property type="match status" value="1"/>
</dbReference>
<organism evidence="9 10">
    <name type="scientific">Cutaneotrichosporon spelunceum</name>
    <dbReference type="NCBI Taxonomy" id="1672016"/>
    <lineage>
        <taxon>Eukaryota</taxon>
        <taxon>Fungi</taxon>
        <taxon>Dikarya</taxon>
        <taxon>Basidiomycota</taxon>
        <taxon>Agaricomycotina</taxon>
        <taxon>Tremellomycetes</taxon>
        <taxon>Trichosporonales</taxon>
        <taxon>Trichosporonaceae</taxon>
        <taxon>Cutaneotrichosporon</taxon>
    </lineage>
</organism>
<proteinExistence type="inferred from homology"/>
<reference evidence="9" key="2">
    <citation type="submission" date="2023-06" db="EMBL/GenBank/DDBJ databases">
        <authorList>
            <person name="Kobayashi Y."/>
            <person name="Kayamori A."/>
            <person name="Aoki K."/>
            <person name="Shiwa Y."/>
            <person name="Fujita N."/>
            <person name="Sugita T."/>
            <person name="Iwasaki W."/>
            <person name="Tanaka N."/>
            <person name="Takashima M."/>
        </authorList>
    </citation>
    <scope>NUCLEOTIDE SEQUENCE</scope>
    <source>
        <strain evidence="9">HIS016</strain>
    </source>
</reference>
<evidence type="ECO:0000256" key="1">
    <source>
        <dbReference type="ARBA" id="ARBA00004406"/>
    </source>
</evidence>